<dbReference type="Gene3D" id="3.40.50.850">
    <property type="entry name" value="Isochorismatase-like"/>
    <property type="match status" value="1"/>
</dbReference>
<dbReference type="CDD" id="cd01014">
    <property type="entry name" value="nicotinamidase_related"/>
    <property type="match status" value="1"/>
</dbReference>
<dbReference type="SUPFAM" id="SSF52499">
    <property type="entry name" value="Isochorismatase-like hydrolases"/>
    <property type="match status" value="1"/>
</dbReference>
<organism evidence="3 4">
    <name type="scientific">Prolixibacter bellariivorans</name>
    <dbReference type="NCBI Taxonomy" id="314319"/>
    <lineage>
        <taxon>Bacteria</taxon>
        <taxon>Pseudomonadati</taxon>
        <taxon>Bacteroidota</taxon>
        <taxon>Bacteroidia</taxon>
        <taxon>Marinilabiliales</taxon>
        <taxon>Prolixibacteraceae</taxon>
        <taxon>Prolixibacter</taxon>
    </lineage>
</organism>
<protein>
    <submittedName>
        <fullName evidence="3">Isochorismatase</fullName>
    </submittedName>
</protein>
<dbReference type="RefSeq" id="WP_025865972.1">
    <property type="nucleotide sequence ID" value="NZ_BLAX01000001.1"/>
</dbReference>
<dbReference type="InterPro" id="IPR000868">
    <property type="entry name" value="Isochorismatase-like_dom"/>
</dbReference>
<dbReference type="Proteomes" id="UP000391834">
    <property type="component" value="Unassembled WGS sequence"/>
</dbReference>
<dbReference type="Pfam" id="PF00857">
    <property type="entry name" value="Isochorismatase"/>
    <property type="match status" value="1"/>
</dbReference>
<dbReference type="InterPro" id="IPR050272">
    <property type="entry name" value="Isochorismatase-like_hydrls"/>
</dbReference>
<evidence type="ECO:0000313" key="4">
    <source>
        <dbReference type="Proteomes" id="UP000391834"/>
    </source>
</evidence>
<gene>
    <name evidence="3" type="ORF">PbJCM13498_34140</name>
</gene>
<keyword evidence="1" id="KW-0378">Hydrolase</keyword>
<dbReference type="EMBL" id="BLAX01000001">
    <property type="protein sequence ID" value="GET34551.1"/>
    <property type="molecule type" value="Genomic_DNA"/>
</dbReference>
<evidence type="ECO:0000313" key="3">
    <source>
        <dbReference type="EMBL" id="GET34551.1"/>
    </source>
</evidence>
<evidence type="ECO:0000259" key="2">
    <source>
        <dbReference type="Pfam" id="PF00857"/>
    </source>
</evidence>
<proteinExistence type="predicted"/>
<name>A0A5M4B3U2_9BACT</name>
<evidence type="ECO:0000256" key="1">
    <source>
        <dbReference type="ARBA" id="ARBA00022801"/>
    </source>
</evidence>
<accession>A0A5M4B3U2</accession>
<reference evidence="3 4" key="1">
    <citation type="submission" date="2019-10" db="EMBL/GenBank/DDBJ databases">
        <title>Prolixibacter strains distinguished by the presence of nitrate reductase genes were adept at nitrate-dependent anaerobic corrosion of metallic iron and carbon steel.</title>
        <authorList>
            <person name="Iino T."/>
            <person name="Shono N."/>
            <person name="Ito K."/>
            <person name="Nakamura R."/>
            <person name="Sueoka K."/>
            <person name="Harayama S."/>
            <person name="Ohkuma M."/>
        </authorList>
    </citation>
    <scope>NUCLEOTIDE SEQUENCE [LARGE SCALE GENOMIC DNA]</scope>
    <source>
        <strain evidence="3 4">JCM 13498</strain>
    </source>
</reference>
<dbReference type="PANTHER" id="PTHR43540:SF14">
    <property type="entry name" value="ISOCHORISMATASE"/>
    <property type="match status" value="1"/>
</dbReference>
<dbReference type="PANTHER" id="PTHR43540">
    <property type="entry name" value="PEROXYUREIDOACRYLATE/UREIDOACRYLATE AMIDOHYDROLASE-RELATED"/>
    <property type="match status" value="1"/>
</dbReference>
<feature type="domain" description="Isochorismatase-like" evidence="2">
    <location>
        <begin position="16"/>
        <end position="159"/>
    </location>
</feature>
<keyword evidence="4" id="KW-1185">Reference proteome</keyword>
<dbReference type="OrthoDB" id="9785724at2"/>
<comment type="caution">
    <text evidence="3">The sequence shown here is derived from an EMBL/GenBank/DDBJ whole genome shotgun (WGS) entry which is preliminary data.</text>
</comment>
<dbReference type="GO" id="GO:0016787">
    <property type="term" value="F:hydrolase activity"/>
    <property type="evidence" value="ECO:0007669"/>
    <property type="project" value="UniProtKB-KW"/>
</dbReference>
<dbReference type="InterPro" id="IPR036380">
    <property type="entry name" value="Isochorismatase-like_sf"/>
</dbReference>
<sequence>MPNDQFSHTASKSREALLVIDMQEGFFAHPGEPVYRSTELVDNVNALIGEFRKRNCPVIFIRHTEEAGEELQEGSKAWKVYRKLKQKRDDYYLDKETPDSFYRTTLASILQENKIDTLYIAGLQTDYCIDTTCRSAFAKNYHTILVQDAHSTYDNAFMKAAEIIEYHHKIIGRWFAALQSTSEVVALLSQ</sequence>
<dbReference type="AlphaFoldDB" id="A0A5M4B3U2"/>